<name>A0A2Z7DJ20_9LAMI</name>
<evidence type="ECO:0000313" key="2">
    <source>
        <dbReference type="EMBL" id="KZV57746.1"/>
    </source>
</evidence>
<dbReference type="EMBL" id="KQ987260">
    <property type="protein sequence ID" value="KZV57746.1"/>
    <property type="molecule type" value="Genomic_DNA"/>
</dbReference>
<dbReference type="AlphaFoldDB" id="A0A2Z7DJ20"/>
<dbReference type="Proteomes" id="UP000250235">
    <property type="component" value="Unassembled WGS sequence"/>
</dbReference>
<keyword evidence="3" id="KW-1185">Reference proteome</keyword>
<feature type="region of interest" description="Disordered" evidence="1">
    <location>
        <begin position="1"/>
        <end position="30"/>
    </location>
</feature>
<proteinExistence type="predicted"/>
<feature type="compositionally biased region" description="Low complexity" evidence="1">
    <location>
        <begin position="1"/>
        <end position="10"/>
    </location>
</feature>
<accession>A0A2Z7DJ20</accession>
<gene>
    <name evidence="2" type="ORF">F511_27032</name>
</gene>
<evidence type="ECO:0000256" key="1">
    <source>
        <dbReference type="SAM" id="MobiDB-lite"/>
    </source>
</evidence>
<organism evidence="2 3">
    <name type="scientific">Dorcoceras hygrometricum</name>
    <dbReference type="NCBI Taxonomy" id="472368"/>
    <lineage>
        <taxon>Eukaryota</taxon>
        <taxon>Viridiplantae</taxon>
        <taxon>Streptophyta</taxon>
        <taxon>Embryophyta</taxon>
        <taxon>Tracheophyta</taxon>
        <taxon>Spermatophyta</taxon>
        <taxon>Magnoliopsida</taxon>
        <taxon>eudicotyledons</taxon>
        <taxon>Gunneridae</taxon>
        <taxon>Pentapetalae</taxon>
        <taxon>asterids</taxon>
        <taxon>lamiids</taxon>
        <taxon>Lamiales</taxon>
        <taxon>Gesneriaceae</taxon>
        <taxon>Didymocarpoideae</taxon>
        <taxon>Trichosporeae</taxon>
        <taxon>Loxocarpinae</taxon>
        <taxon>Dorcoceras</taxon>
    </lineage>
</organism>
<evidence type="ECO:0000313" key="3">
    <source>
        <dbReference type="Proteomes" id="UP000250235"/>
    </source>
</evidence>
<reference evidence="2 3" key="1">
    <citation type="journal article" date="2015" name="Proc. Natl. Acad. Sci. U.S.A.">
        <title>The resurrection genome of Boea hygrometrica: A blueprint for survival of dehydration.</title>
        <authorList>
            <person name="Xiao L."/>
            <person name="Yang G."/>
            <person name="Zhang L."/>
            <person name="Yang X."/>
            <person name="Zhao S."/>
            <person name="Ji Z."/>
            <person name="Zhou Q."/>
            <person name="Hu M."/>
            <person name="Wang Y."/>
            <person name="Chen M."/>
            <person name="Xu Y."/>
            <person name="Jin H."/>
            <person name="Xiao X."/>
            <person name="Hu G."/>
            <person name="Bao F."/>
            <person name="Hu Y."/>
            <person name="Wan P."/>
            <person name="Li L."/>
            <person name="Deng X."/>
            <person name="Kuang T."/>
            <person name="Xiang C."/>
            <person name="Zhu J.K."/>
            <person name="Oliver M.J."/>
            <person name="He Y."/>
        </authorList>
    </citation>
    <scope>NUCLEOTIDE SEQUENCE [LARGE SCALE GENOMIC DNA]</scope>
    <source>
        <strain evidence="3">cv. XS01</strain>
    </source>
</reference>
<protein>
    <submittedName>
        <fullName evidence="2">Uncharacterized protein</fullName>
    </submittedName>
</protein>
<sequence>MQAMARAMARPRGPTVLGGGPADGDPSKDGRNGVVGGLYFEWLQGSTSDELLLSIPRDVVRATTFETHVLANSSWTSMIPLNDWAN</sequence>